<proteinExistence type="predicted"/>
<feature type="region of interest" description="Disordered" evidence="1">
    <location>
        <begin position="1"/>
        <end position="48"/>
    </location>
</feature>
<name>A0A7W7DAT2_9ACTN</name>
<dbReference type="AlphaFoldDB" id="A0A7W7DAT2"/>
<comment type="caution">
    <text evidence="2">The sequence shown here is derived from an EMBL/GenBank/DDBJ whole genome shotgun (WGS) entry which is preliminary data.</text>
</comment>
<accession>A0A7W7DAT2</accession>
<protein>
    <submittedName>
        <fullName evidence="2">Uncharacterized protein</fullName>
    </submittedName>
</protein>
<evidence type="ECO:0000313" key="3">
    <source>
        <dbReference type="Proteomes" id="UP000542210"/>
    </source>
</evidence>
<gene>
    <name evidence="2" type="ORF">BJ982_004967</name>
</gene>
<dbReference type="EMBL" id="JACHND010000001">
    <property type="protein sequence ID" value="MBB4703423.1"/>
    <property type="molecule type" value="Genomic_DNA"/>
</dbReference>
<organism evidence="2 3">
    <name type="scientific">Sphaerisporangium siamense</name>
    <dbReference type="NCBI Taxonomy" id="795645"/>
    <lineage>
        <taxon>Bacteria</taxon>
        <taxon>Bacillati</taxon>
        <taxon>Actinomycetota</taxon>
        <taxon>Actinomycetes</taxon>
        <taxon>Streptosporangiales</taxon>
        <taxon>Streptosporangiaceae</taxon>
        <taxon>Sphaerisporangium</taxon>
    </lineage>
</organism>
<evidence type="ECO:0000256" key="1">
    <source>
        <dbReference type="SAM" id="MobiDB-lite"/>
    </source>
</evidence>
<reference evidence="2 3" key="1">
    <citation type="submission" date="2020-08" db="EMBL/GenBank/DDBJ databases">
        <title>Sequencing the genomes of 1000 actinobacteria strains.</title>
        <authorList>
            <person name="Klenk H.-P."/>
        </authorList>
    </citation>
    <scope>NUCLEOTIDE SEQUENCE [LARGE SCALE GENOMIC DNA]</scope>
    <source>
        <strain evidence="2 3">DSM 45784</strain>
    </source>
</reference>
<keyword evidence="3" id="KW-1185">Reference proteome</keyword>
<dbReference type="RefSeq" id="WP_184883842.1">
    <property type="nucleotide sequence ID" value="NZ_BOOV01000029.1"/>
</dbReference>
<feature type="compositionally biased region" description="Low complexity" evidence="1">
    <location>
        <begin position="7"/>
        <end position="41"/>
    </location>
</feature>
<evidence type="ECO:0000313" key="2">
    <source>
        <dbReference type="EMBL" id="MBB4703423.1"/>
    </source>
</evidence>
<dbReference type="Proteomes" id="UP000542210">
    <property type="component" value="Unassembled WGS sequence"/>
</dbReference>
<sequence length="48" mass="4664">MSVPETAPVAAGAPHAPGRHGSPGARRPAAARGRVRNAGTAGEIGEGH</sequence>